<dbReference type="SMART" id="SM00066">
    <property type="entry name" value="GAL4"/>
    <property type="match status" value="1"/>
</dbReference>
<proteinExistence type="predicted"/>
<dbReference type="GO" id="GO:0003677">
    <property type="term" value="F:DNA binding"/>
    <property type="evidence" value="ECO:0007669"/>
    <property type="project" value="UniProtKB-KW"/>
</dbReference>
<dbReference type="PANTHER" id="PTHR46910">
    <property type="entry name" value="TRANSCRIPTION FACTOR PDR1"/>
    <property type="match status" value="1"/>
</dbReference>
<evidence type="ECO:0000313" key="8">
    <source>
        <dbReference type="Proteomes" id="UP000730481"/>
    </source>
</evidence>
<dbReference type="GO" id="GO:0006351">
    <property type="term" value="P:DNA-templated transcription"/>
    <property type="evidence" value="ECO:0007669"/>
    <property type="project" value="InterPro"/>
</dbReference>
<feature type="region of interest" description="Disordered" evidence="5">
    <location>
        <begin position="50"/>
        <end position="112"/>
    </location>
</feature>
<keyword evidence="2" id="KW-0479">Metal-binding</keyword>
<name>A0A9P5AU91_9HYPO</name>
<dbReference type="GO" id="GO:0000981">
    <property type="term" value="F:DNA-binding transcription factor activity, RNA polymerase II-specific"/>
    <property type="evidence" value="ECO:0007669"/>
    <property type="project" value="InterPro"/>
</dbReference>
<keyword evidence="3 7" id="KW-0238">DNA-binding</keyword>
<comment type="caution">
    <text evidence="7">The sequence shown here is derived from an EMBL/GenBank/DDBJ whole genome shotgun (WGS) entry which is preliminary data.</text>
</comment>
<dbReference type="GO" id="GO:0008270">
    <property type="term" value="F:zinc ion binding"/>
    <property type="evidence" value="ECO:0007669"/>
    <property type="project" value="InterPro"/>
</dbReference>
<dbReference type="PROSITE" id="PS50048">
    <property type="entry name" value="ZN2_CY6_FUNGAL_2"/>
    <property type="match status" value="1"/>
</dbReference>
<protein>
    <submittedName>
        <fullName evidence="7">Zn(2)-C6 fungal-type DNA-binding domain protein</fullName>
    </submittedName>
</protein>
<dbReference type="Proteomes" id="UP000730481">
    <property type="component" value="Unassembled WGS sequence"/>
</dbReference>
<dbReference type="InterPro" id="IPR036864">
    <property type="entry name" value="Zn2-C6_fun-type_DNA-bd_sf"/>
</dbReference>
<feature type="domain" description="Zn(2)-C6 fungal-type" evidence="6">
    <location>
        <begin position="11"/>
        <end position="46"/>
    </location>
</feature>
<dbReference type="InterPro" id="IPR050987">
    <property type="entry name" value="AtrR-like"/>
</dbReference>
<reference evidence="7" key="1">
    <citation type="journal article" date="2017" name="Mycologia">
        <title>Fusarium algeriense, sp. nov., a novel toxigenic crown rot pathogen of durum wheat from Algeria is nested in the Fusarium burgessii species complex.</title>
        <authorList>
            <person name="Laraba I."/>
            <person name="Keddad A."/>
            <person name="Boureghda H."/>
            <person name="Abdallah N."/>
            <person name="Vaughan M.M."/>
            <person name="Proctor R.H."/>
            <person name="Busman M."/>
            <person name="O'Donnell K."/>
        </authorList>
    </citation>
    <scope>NUCLEOTIDE SEQUENCE</scope>
    <source>
        <strain evidence="7">NRRL 25174</strain>
    </source>
</reference>
<dbReference type="GO" id="GO:0005634">
    <property type="term" value="C:nucleus"/>
    <property type="evidence" value="ECO:0007669"/>
    <property type="project" value="UniProtKB-SubCell"/>
</dbReference>
<dbReference type="EMBL" id="PVQB02000034">
    <property type="protein sequence ID" value="KAF4345105.1"/>
    <property type="molecule type" value="Genomic_DNA"/>
</dbReference>
<evidence type="ECO:0000256" key="1">
    <source>
        <dbReference type="ARBA" id="ARBA00004123"/>
    </source>
</evidence>
<evidence type="ECO:0000256" key="2">
    <source>
        <dbReference type="ARBA" id="ARBA00022723"/>
    </source>
</evidence>
<feature type="compositionally biased region" description="Polar residues" evidence="5">
    <location>
        <begin position="70"/>
        <end position="90"/>
    </location>
</feature>
<dbReference type="CDD" id="cd00067">
    <property type="entry name" value="GAL4"/>
    <property type="match status" value="1"/>
</dbReference>
<dbReference type="SUPFAM" id="SSF57701">
    <property type="entry name" value="Zn2/Cys6 DNA-binding domain"/>
    <property type="match status" value="1"/>
</dbReference>
<dbReference type="CDD" id="cd12148">
    <property type="entry name" value="fungal_TF_MHR"/>
    <property type="match status" value="1"/>
</dbReference>
<dbReference type="Pfam" id="PF00172">
    <property type="entry name" value="Zn_clus"/>
    <property type="match status" value="1"/>
</dbReference>
<keyword evidence="8" id="KW-1185">Reference proteome</keyword>
<dbReference type="Gene3D" id="4.10.240.10">
    <property type="entry name" value="Zn(2)-C6 fungal-type DNA-binding domain"/>
    <property type="match status" value="1"/>
</dbReference>
<dbReference type="PANTHER" id="PTHR46910:SF3">
    <property type="entry name" value="HALOTOLERANCE PROTEIN 9-RELATED"/>
    <property type="match status" value="1"/>
</dbReference>
<dbReference type="Pfam" id="PF04082">
    <property type="entry name" value="Fungal_trans"/>
    <property type="match status" value="1"/>
</dbReference>
<evidence type="ECO:0000259" key="6">
    <source>
        <dbReference type="PROSITE" id="PS50048"/>
    </source>
</evidence>
<sequence length="604" mass="68166">MYLKRGTKRRSCDFCFQRKVKCDRLSRPEGQNKCSHCELRELPCVKESTAVRSTSTSIPSEPGSGRTIDDSSQAPTSPTRPIIENNNISPPVSAPVQRHTSSDLPSSSSTEAVPTGFEWQDLDWDLGADSISFLDSIFSHAYNFDNIPDTSDIEFCGQPETSTSCQSPYEVSGLELTILDQAIKAYFDLAWLALPILSRDAFMADYKNDKASPTLVYAVACRGCPFVSTVDKWTIQEKLAGHLRQRFLEARLAAESEHSVRLDDLEALALMIDFPYGPSQDVTATLHSRLGKLFLTHDSLLLMTLQYQILGHSLLPGGSSEPLQGAEDRKRLLLWHVYGTDAFRTLDTKMPSRIRDINMETTEQPTHDERTYLDSILALAIIAKKIHQNFPGSSKEEIATHHDDTTKLYDQLAEWRNTLPSHLQSSREGKTSYVQDDLMETSRTHFLQQTVLRFLEHNCYMQIQACASRSGVDDDQSLEAIMLDHLFEYRTLEAAKSIIEELPRLQLKIYHKTPTGVIGYPLIDLVPNILRDICAGTCRWMIIYGKKLLSCDMRKGAEYFVIEATKIRDAVATARSHVDTRIMVENLDEDLALLKQMIRDAEES</sequence>
<evidence type="ECO:0000313" key="7">
    <source>
        <dbReference type="EMBL" id="KAF4345105.1"/>
    </source>
</evidence>
<gene>
    <name evidence="7" type="ORF">FBEOM_980</name>
</gene>
<dbReference type="InterPro" id="IPR001138">
    <property type="entry name" value="Zn2Cys6_DnaBD"/>
</dbReference>
<dbReference type="AlphaFoldDB" id="A0A9P5AU91"/>
<evidence type="ECO:0000256" key="5">
    <source>
        <dbReference type="SAM" id="MobiDB-lite"/>
    </source>
</evidence>
<evidence type="ECO:0000256" key="3">
    <source>
        <dbReference type="ARBA" id="ARBA00023125"/>
    </source>
</evidence>
<reference evidence="7" key="2">
    <citation type="submission" date="2020-02" db="EMBL/GenBank/DDBJ databases">
        <title>Identification and distribution of gene clusters putatively required for synthesis of sphingolipid metabolism inhibitors in phylogenetically diverse species of the filamentous fungus Fusarium.</title>
        <authorList>
            <person name="Kim H.-S."/>
            <person name="Busman M."/>
            <person name="Brown D.W."/>
            <person name="Divon H."/>
            <person name="Uhlig S."/>
            <person name="Proctor R.H."/>
        </authorList>
    </citation>
    <scope>NUCLEOTIDE SEQUENCE</scope>
    <source>
        <strain evidence="7">NRRL 25174</strain>
    </source>
</reference>
<dbReference type="InterPro" id="IPR007219">
    <property type="entry name" value="XnlR_reg_dom"/>
</dbReference>
<evidence type="ECO:0000256" key="4">
    <source>
        <dbReference type="ARBA" id="ARBA00023242"/>
    </source>
</evidence>
<keyword evidence="4" id="KW-0539">Nucleus</keyword>
<feature type="compositionally biased region" description="Polar residues" evidence="5">
    <location>
        <begin position="50"/>
        <end position="59"/>
    </location>
</feature>
<accession>A0A9P5AU91</accession>
<comment type="subcellular location">
    <subcellularLocation>
        <location evidence="1">Nucleus</location>
    </subcellularLocation>
</comment>
<organism evidence="7 8">
    <name type="scientific">Fusarium beomiforme</name>
    <dbReference type="NCBI Taxonomy" id="44412"/>
    <lineage>
        <taxon>Eukaryota</taxon>
        <taxon>Fungi</taxon>
        <taxon>Dikarya</taxon>
        <taxon>Ascomycota</taxon>
        <taxon>Pezizomycotina</taxon>
        <taxon>Sordariomycetes</taxon>
        <taxon>Hypocreomycetidae</taxon>
        <taxon>Hypocreales</taxon>
        <taxon>Nectriaceae</taxon>
        <taxon>Fusarium</taxon>
        <taxon>Fusarium burgessii species complex</taxon>
    </lineage>
</organism>
<dbReference type="OrthoDB" id="4764644at2759"/>